<name>A0A3B1DRQ4_9ZZZZ</name>
<evidence type="ECO:0000259" key="3">
    <source>
        <dbReference type="Pfam" id="PF00685"/>
    </source>
</evidence>
<protein>
    <recommendedName>
        <fullName evidence="3">Sulfotransferase domain-containing protein</fullName>
    </recommendedName>
</protein>
<evidence type="ECO:0000313" key="4">
    <source>
        <dbReference type="EMBL" id="VAX38824.1"/>
    </source>
</evidence>
<proteinExistence type="inferred from homology"/>
<dbReference type="EMBL" id="UOGK01000157">
    <property type="protein sequence ID" value="VAX38824.1"/>
    <property type="molecule type" value="Genomic_DNA"/>
</dbReference>
<dbReference type="SUPFAM" id="SSF52540">
    <property type="entry name" value="P-loop containing nucleoside triphosphate hydrolases"/>
    <property type="match status" value="1"/>
</dbReference>
<sequence length="219" mass="25059">MKIVWIASYPKSGNTWVRFLLHHYLWGEPRNSLDLNRRIPDLHRPAGRIDTSSERLFVKTHFALTDTLPYLAMSDRAIVITRHPKDVLLSGLNYARLEQATQPDTAAYARAFIDNGGDPAWIKMGFGTWAQHAESWTTTDRFPVLVTSYEALKTDTPRELRTMLEFVGEAVDEAKIARAVELSDFGRMRDIERQEKARGSESLFRGGRESLAREAMFMN</sequence>
<dbReference type="AlphaFoldDB" id="A0A3B1DRQ4"/>
<dbReference type="InterPro" id="IPR027417">
    <property type="entry name" value="P-loop_NTPase"/>
</dbReference>
<dbReference type="PANTHER" id="PTHR11783">
    <property type="entry name" value="SULFOTRANSFERASE SULT"/>
    <property type="match status" value="1"/>
</dbReference>
<gene>
    <name evidence="4" type="ORF">MNBD_PLANCTO03-1103</name>
</gene>
<evidence type="ECO:0000256" key="1">
    <source>
        <dbReference type="ARBA" id="ARBA00005771"/>
    </source>
</evidence>
<dbReference type="GO" id="GO:0008146">
    <property type="term" value="F:sulfotransferase activity"/>
    <property type="evidence" value="ECO:0007669"/>
    <property type="project" value="InterPro"/>
</dbReference>
<feature type="non-terminal residue" evidence="4">
    <location>
        <position position="219"/>
    </location>
</feature>
<organism evidence="4">
    <name type="scientific">hydrothermal vent metagenome</name>
    <dbReference type="NCBI Taxonomy" id="652676"/>
    <lineage>
        <taxon>unclassified sequences</taxon>
        <taxon>metagenomes</taxon>
        <taxon>ecological metagenomes</taxon>
    </lineage>
</organism>
<feature type="domain" description="Sulfotransferase" evidence="3">
    <location>
        <begin position="4"/>
        <end position="198"/>
    </location>
</feature>
<keyword evidence="2" id="KW-0808">Transferase</keyword>
<accession>A0A3B1DRQ4</accession>
<reference evidence="4" key="1">
    <citation type="submission" date="2018-06" db="EMBL/GenBank/DDBJ databases">
        <authorList>
            <person name="Zhirakovskaya E."/>
        </authorList>
    </citation>
    <scope>NUCLEOTIDE SEQUENCE</scope>
</reference>
<dbReference type="Gene3D" id="3.40.50.300">
    <property type="entry name" value="P-loop containing nucleotide triphosphate hydrolases"/>
    <property type="match status" value="1"/>
</dbReference>
<evidence type="ECO:0000256" key="2">
    <source>
        <dbReference type="ARBA" id="ARBA00022679"/>
    </source>
</evidence>
<dbReference type="Pfam" id="PF00685">
    <property type="entry name" value="Sulfotransfer_1"/>
    <property type="match status" value="1"/>
</dbReference>
<dbReference type="InterPro" id="IPR000863">
    <property type="entry name" value="Sulfotransferase_dom"/>
</dbReference>
<comment type="similarity">
    <text evidence="1">Belongs to the sulfotransferase 1 family.</text>
</comment>